<dbReference type="InterPro" id="IPR016156">
    <property type="entry name" value="FAD/NAD-linked_Rdtase_dimer_sf"/>
</dbReference>
<keyword evidence="2" id="KW-0274">FAD</keyword>
<evidence type="ECO:0000256" key="1">
    <source>
        <dbReference type="ARBA" id="ARBA00022630"/>
    </source>
</evidence>
<feature type="domain" description="FAD/NAD(P)-binding" evidence="3">
    <location>
        <begin position="2"/>
        <end position="308"/>
    </location>
</feature>
<dbReference type="PRINTS" id="PR00411">
    <property type="entry name" value="PNDRDTASEI"/>
</dbReference>
<dbReference type="SUPFAM" id="SSF51905">
    <property type="entry name" value="FAD/NAD(P)-binding domain"/>
    <property type="match status" value="1"/>
</dbReference>
<dbReference type="KEGG" id="mend:L6E24_08860"/>
<dbReference type="PANTHER" id="PTHR22912">
    <property type="entry name" value="DISULFIDE OXIDOREDUCTASE"/>
    <property type="match status" value="1"/>
</dbReference>
<evidence type="ECO:0000313" key="5">
    <source>
        <dbReference type="Proteomes" id="UP001060368"/>
    </source>
</evidence>
<dbReference type="Gene3D" id="3.50.50.60">
    <property type="entry name" value="FAD/NAD(P)-binding domain"/>
    <property type="match status" value="1"/>
</dbReference>
<dbReference type="GeneID" id="74307808"/>
<accession>A0A9E7THY0</accession>
<dbReference type="Pfam" id="PF07992">
    <property type="entry name" value="Pyr_redox_2"/>
    <property type="match status" value="1"/>
</dbReference>
<dbReference type="InterPro" id="IPR050151">
    <property type="entry name" value="Class-I_Pyr_Nuc-Dis_Oxidored"/>
</dbReference>
<dbReference type="GO" id="GO:0050660">
    <property type="term" value="F:flavin adenine dinucleotide binding"/>
    <property type="evidence" value="ECO:0007669"/>
    <property type="project" value="TreeGrafter"/>
</dbReference>
<dbReference type="InterPro" id="IPR023753">
    <property type="entry name" value="FAD/NAD-binding_dom"/>
</dbReference>
<evidence type="ECO:0000259" key="3">
    <source>
        <dbReference type="Pfam" id="PF07992"/>
    </source>
</evidence>
<sequence>MITVIGGGPAGRYGAIKLASEGEEVILIEKRGPLGGQCLHQGCMVICALNEIARHLDDNRRFQSLGIISGDISVSYPDAVRQMTEIHATISGILKRETENAGVQILNAEAEVNCPEVYTGKETLYPDKMLISTGSKPFVPKIPGADLNGVYNPHTIISGLKDIPERISIIGGGVIAAEYAYIFSSFGAEVDIIARSSLLKGMPHTGVESALKDLKKINITENATPAEITGEGRADGILLKDSGVHIETDAVLFATGLIPSSAMIHGPDKRDNGAIITDERMETSVKGVFAAGDVTGGPYLTPLARAEGSIAADAMLGRIPKKLPAVLPQSVKLRYEHSFCSQNPDECMEMAMPAPSGPGSFWSVSERNTGRALIEYRKEDGKICGMYLGSPSSGPVSAYLAHMIEKGVKTGDIADIMEVHPSTDGILGLAAYAEYIRQKNQT</sequence>
<gene>
    <name evidence="4" type="ORF">L6E24_08860</name>
</gene>
<keyword evidence="5" id="KW-1185">Reference proteome</keyword>
<organism evidence="4 5">
    <name type="scientific">Methanoplanus endosymbiosus</name>
    <dbReference type="NCBI Taxonomy" id="33865"/>
    <lineage>
        <taxon>Archaea</taxon>
        <taxon>Methanobacteriati</taxon>
        <taxon>Methanobacteriota</taxon>
        <taxon>Stenosarchaea group</taxon>
        <taxon>Methanomicrobia</taxon>
        <taxon>Methanomicrobiales</taxon>
        <taxon>Methanomicrobiaceae</taxon>
        <taxon>Methanoplanus</taxon>
    </lineage>
</organism>
<dbReference type="PANTHER" id="PTHR22912:SF151">
    <property type="entry name" value="DIHYDROLIPOYL DEHYDROGENASE, MITOCHONDRIAL"/>
    <property type="match status" value="1"/>
</dbReference>
<name>A0A9E7THY0_9EURY</name>
<dbReference type="AlphaFoldDB" id="A0A9E7THY0"/>
<dbReference type="RefSeq" id="WP_257741635.1">
    <property type="nucleotide sequence ID" value="NZ_CP096115.1"/>
</dbReference>
<proteinExistence type="predicted"/>
<dbReference type="PRINTS" id="PR00368">
    <property type="entry name" value="FADPNR"/>
</dbReference>
<dbReference type="InterPro" id="IPR036188">
    <property type="entry name" value="FAD/NAD-bd_sf"/>
</dbReference>
<dbReference type="GO" id="GO:0004148">
    <property type="term" value="F:dihydrolipoyl dehydrogenase (NADH) activity"/>
    <property type="evidence" value="ECO:0007669"/>
    <property type="project" value="TreeGrafter"/>
</dbReference>
<dbReference type="EMBL" id="CP096115">
    <property type="protein sequence ID" value="UUX91483.1"/>
    <property type="molecule type" value="Genomic_DNA"/>
</dbReference>
<evidence type="ECO:0000313" key="4">
    <source>
        <dbReference type="EMBL" id="UUX91483.1"/>
    </source>
</evidence>
<dbReference type="Proteomes" id="UP001060368">
    <property type="component" value="Chromosome"/>
</dbReference>
<dbReference type="SUPFAM" id="SSF55424">
    <property type="entry name" value="FAD/NAD-linked reductases, dimerisation (C-terminal) domain"/>
    <property type="match status" value="1"/>
</dbReference>
<reference evidence="4" key="1">
    <citation type="submission" date="2022-04" db="EMBL/GenBank/DDBJ databases">
        <title>Complete genome of Methanoplanus endosymbiosus DSM 3599.</title>
        <authorList>
            <person name="Chen S.-C."/>
            <person name="You Y.-T."/>
            <person name="Zhou Y.-Z."/>
            <person name="Lai M.-C."/>
        </authorList>
    </citation>
    <scope>NUCLEOTIDE SEQUENCE</scope>
    <source>
        <strain evidence="4">DSM 3599</strain>
    </source>
</reference>
<evidence type="ECO:0000256" key="2">
    <source>
        <dbReference type="ARBA" id="ARBA00022827"/>
    </source>
</evidence>
<keyword evidence="1" id="KW-0285">Flavoprotein</keyword>
<protein>
    <submittedName>
        <fullName evidence="4">NAD(P)/FAD-dependent oxidoreductase</fullName>
    </submittedName>
</protein>
<dbReference type="GO" id="GO:0006103">
    <property type="term" value="P:2-oxoglutarate metabolic process"/>
    <property type="evidence" value="ECO:0007669"/>
    <property type="project" value="TreeGrafter"/>
</dbReference>